<dbReference type="InterPro" id="IPR000727">
    <property type="entry name" value="T_SNARE_dom"/>
</dbReference>
<dbReference type="PROSITE" id="PS50111">
    <property type="entry name" value="CHEMOTAXIS_TRANSDUC_2"/>
    <property type="match status" value="1"/>
</dbReference>
<dbReference type="SUPFAM" id="SSF58104">
    <property type="entry name" value="Methyl-accepting chemotaxis protein (MCP) signaling domain"/>
    <property type="match status" value="1"/>
</dbReference>
<dbReference type="Pfam" id="PF00015">
    <property type="entry name" value="MCPsignal"/>
    <property type="match status" value="1"/>
</dbReference>
<comment type="subcellular location">
    <subcellularLocation>
        <location evidence="1">Cell inner membrane</location>
        <topology evidence="1">Multi-pass membrane protein</topology>
    </subcellularLocation>
</comment>
<sequence length="713" mass="76622">MKFKSIQFSVAALAGAIVLSVVAALVLYALFSGARTQEMVQERTQAQFEQVIEQRLTSLAQTQVSQIQRELEAPLLIAGGLVRVNELIGTPGADGQPQLSLSREQLINLIKENVARNPKILGTYIGWEKNALDHNDATYVDSKVVGIDASNGRFLPWWFRNEDGSLGLDKLADVDDQKVLSTGVRASEYYLCSKENKKSCVIDPAPYKVGDKIVMLASFIEPIMLNGAFQGIVGADLSVNFIQDMLLGANQKLYGGAGVMALVGSNGRIVAYTKDPSKFGEKVSDILDSQQIANMANIKRGEVTYTVDKANDRIELYLPFGIGQTDARWTLMLQLPLNAVMADLQKLQGDLDKQRKSDTFGMAMVGLLIAGIGLLVIWLVGHGIARPLKQMVAMLDDIAQGEGDLTRRLTSDRADELGSIAKGFNTFLAKLQAMITQVVTSVQSVSDSSEHTADIAIRTNIGVHKQMAEIDQVATAVHEMTATAQDVARNATSAAQAASHADQAAAQGMQIVRDTSNSIGVLALEIGKAVSVVQALAKDSENINAILTAIRGIAEQTNLLALNAAIEAARAGEQGRGFAVVADEVRNLAQKTQKATEEIQAMIQQLQQGTRDVVRVMEDSQNRTDESVQHAAKAAEALETITKAVSVINDMNTQIASAAEEQSAVADDINRNVINIGQVANEVAGGADESSAASADLTKLAEQQRRLINQFKV</sequence>
<dbReference type="PROSITE" id="PS50885">
    <property type="entry name" value="HAMP"/>
    <property type="match status" value="1"/>
</dbReference>
<feature type="domain" description="HAMP" evidence="15">
    <location>
        <begin position="382"/>
        <end position="436"/>
    </location>
</feature>
<evidence type="ECO:0000259" key="15">
    <source>
        <dbReference type="PROSITE" id="PS50885"/>
    </source>
</evidence>
<dbReference type="CDD" id="cd12913">
    <property type="entry name" value="PDC1_MCP_like"/>
    <property type="match status" value="1"/>
</dbReference>
<dbReference type="PANTHER" id="PTHR32089">
    <property type="entry name" value="METHYL-ACCEPTING CHEMOTAXIS PROTEIN MCPB"/>
    <property type="match status" value="1"/>
</dbReference>
<organism evidence="16 17">
    <name type="scientific">Pseudomonas fungipugnans</name>
    <dbReference type="NCBI Taxonomy" id="3024217"/>
    <lineage>
        <taxon>Bacteria</taxon>
        <taxon>Pseudomonadati</taxon>
        <taxon>Pseudomonadota</taxon>
        <taxon>Gammaproteobacteria</taxon>
        <taxon>Pseudomonadales</taxon>
        <taxon>Pseudomonadaceae</taxon>
        <taxon>Pseudomonas</taxon>
    </lineage>
</organism>
<keyword evidence="17" id="KW-1185">Reference proteome</keyword>
<evidence type="ECO:0000256" key="11">
    <source>
        <dbReference type="PROSITE-ProRule" id="PRU00284"/>
    </source>
</evidence>
<name>A0ABT6QM19_9PSED</name>
<dbReference type="InterPro" id="IPR003660">
    <property type="entry name" value="HAMP_dom"/>
</dbReference>
<keyword evidence="5" id="KW-0997">Cell inner membrane</keyword>
<dbReference type="RefSeq" id="WP_282315662.1">
    <property type="nucleotide sequence ID" value="NZ_JARBWL010000001.1"/>
</dbReference>
<evidence type="ECO:0000256" key="5">
    <source>
        <dbReference type="ARBA" id="ARBA00022519"/>
    </source>
</evidence>
<evidence type="ECO:0000259" key="14">
    <source>
        <dbReference type="PROSITE" id="PS50192"/>
    </source>
</evidence>
<evidence type="ECO:0000256" key="7">
    <source>
        <dbReference type="ARBA" id="ARBA00022989"/>
    </source>
</evidence>
<keyword evidence="9 11" id="KW-0807">Transducer</keyword>
<feature type="transmembrane region" description="Helical" evidence="12">
    <location>
        <begin position="6"/>
        <end position="31"/>
    </location>
</feature>
<proteinExistence type="inferred from homology"/>
<protein>
    <submittedName>
        <fullName evidence="16">Methyl-accepting chemotaxis protein</fullName>
    </submittedName>
</protein>
<dbReference type="SMART" id="SM00283">
    <property type="entry name" value="MA"/>
    <property type="match status" value="1"/>
</dbReference>
<evidence type="ECO:0000256" key="6">
    <source>
        <dbReference type="ARBA" id="ARBA00022692"/>
    </source>
</evidence>
<dbReference type="PROSITE" id="PS50192">
    <property type="entry name" value="T_SNARE"/>
    <property type="match status" value="1"/>
</dbReference>
<comment type="similarity">
    <text evidence="10">Belongs to the methyl-accepting chemotaxis (MCP) protein family.</text>
</comment>
<dbReference type="CDD" id="cd11386">
    <property type="entry name" value="MCP_signal"/>
    <property type="match status" value="1"/>
</dbReference>
<evidence type="ECO:0000256" key="4">
    <source>
        <dbReference type="ARBA" id="ARBA00022500"/>
    </source>
</evidence>
<dbReference type="Gene3D" id="1.10.287.950">
    <property type="entry name" value="Methyl-accepting chemotaxis protein"/>
    <property type="match status" value="1"/>
</dbReference>
<dbReference type="PANTHER" id="PTHR32089:SF119">
    <property type="entry name" value="METHYL-ACCEPTING CHEMOTAXIS PROTEIN CTPL"/>
    <property type="match status" value="1"/>
</dbReference>
<keyword evidence="3" id="KW-0488">Methylation</keyword>
<feature type="transmembrane region" description="Helical" evidence="12">
    <location>
        <begin position="360"/>
        <end position="381"/>
    </location>
</feature>
<keyword evidence="8 12" id="KW-0472">Membrane</keyword>
<evidence type="ECO:0000256" key="8">
    <source>
        <dbReference type="ARBA" id="ARBA00023136"/>
    </source>
</evidence>
<dbReference type="Gene3D" id="3.30.450.20">
    <property type="entry name" value="PAS domain"/>
    <property type="match status" value="1"/>
</dbReference>
<dbReference type="SMART" id="SM00304">
    <property type="entry name" value="HAMP"/>
    <property type="match status" value="1"/>
</dbReference>
<evidence type="ECO:0000256" key="2">
    <source>
        <dbReference type="ARBA" id="ARBA00022475"/>
    </source>
</evidence>
<keyword evidence="2" id="KW-1003">Cell membrane</keyword>
<accession>A0ABT6QM19</accession>
<keyword evidence="7 12" id="KW-1133">Transmembrane helix</keyword>
<evidence type="ECO:0000256" key="10">
    <source>
        <dbReference type="ARBA" id="ARBA00029447"/>
    </source>
</evidence>
<evidence type="ECO:0000256" key="3">
    <source>
        <dbReference type="ARBA" id="ARBA00022481"/>
    </source>
</evidence>
<dbReference type="Pfam" id="PF00672">
    <property type="entry name" value="HAMP"/>
    <property type="match status" value="1"/>
</dbReference>
<comment type="caution">
    <text evidence="16">The sequence shown here is derived from an EMBL/GenBank/DDBJ whole genome shotgun (WGS) entry which is preliminary data.</text>
</comment>
<keyword evidence="4" id="KW-0145">Chemotaxis</keyword>
<dbReference type="InterPro" id="IPR004089">
    <property type="entry name" value="MCPsignal_dom"/>
</dbReference>
<evidence type="ECO:0000256" key="12">
    <source>
        <dbReference type="SAM" id="Phobius"/>
    </source>
</evidence>
<evidence type="ECO:0000313" key="16">
    <source>
        <dbReference type="EMBL" id="MDI2591922.1"/>
    </source>
</evidence>
<dbReference type="Proteomes" id="UP001159100">
    <property type="component" value="Unassembled WGS sequence"/>
</dbReference>
<evidence type="ECO:0000259" key="13">
    <source>
        <dbReference type="PROSITE" id="PS50111"/>
    </source>
</evidence>
<dbReference type="EMBL" id="JARBWL010000001">
    <property type="protein sequence ID" value="MDI2591922.1"/>
    <property type="molecule type" value="Genomic_DNA"/>
</dbReference>
<evidence type="ECO:0000256" key="9">
    <source>
        <dbReference type="ARBA" id="ARBA00023224"/>
    </source>
</evidence>
<feature type="domain" description="Methyl-accepting transducer" evidence="13">
    <location>
        <begin position="441"/>
        <end position="677"/>
    </location>
</feature>
<evidence type="ECO:0000256" key="1">
    <source>
        <dbReference type="ARBA" id="ARBA00004429"/>
    </source>
</evidence>
<dbReference type="CDD" id="cd06225">
    <property type="entry name" value="HAMP"/>
    <property type="match status" value="1"/>
</dbReference>
<reference evidence="16 17" key="1">
    <citation type="submission" date="2023-02" db="EMBL/GenBank/DDBJ databases">
        <title>Pseudomonas chrutzelriedensis sp. nov., a potently antifungal strain isolated from moss.</title>
        <authorList>
            <person name="Schnyder A."/>
            <person name="Kalawong R."/>
            <person name="Eberl L."/>
            <person name="Agnoli K."/>
        </authorList>
    </citation>
    <scope>NUCLEOTIDE SEQUENCE [LARGE SCALE GENOMIC DNA]</scope>
    <source>
        <strain evidence="16 17">681</strain>
    </source>
</reference>
<keyword evidence="6 12" id="KW-0812">Transmembrane</keyword>
<gene>
    <name evidence="16" type="ORF">POF45_10835</name>
</gene>
<evidence type="ECO:0000313" key="17">
    <source>
        <dbReference type="Proteomes" id="UP001159100"/>
    </source>
</evidence>
<feature type="domain" description="T-SNARE coiled-coil homology" evidence="14">
    <location>
        <begin position="628"/>
        <end position="673"/>
    </location>
</feature>